<organism evidence="3 4">
    <name type="scientific">Desulforhabdus amnigena</name>
    <dbReference type="NCBI Taxonomy" id="40218"/>
    <lineage>
        <taxon>Bacteria</taxon>
        <taxon>Pseudomonadati</taxon>
        <taxon>Thermodesulfobacteriota</taxon>
        <taxon>Syntrophobacteria</taxon>
        <taxon>Syntrophobacterales</taxon>
        <taxon>Syntrophobacteraceae</taxon>
        <taxon>Desulforhabdus</taxon>
    </lineage>
</organism>
<feature type="compositionally biased region" description="Basic and acidic residues" evidence="1">
    <location>
        <begin position="519"/>
        <end position="530"/>
    </location>
</feature>
<dbReference type="InterPro" id="IPR038610">
    <property type="entry name" value="FliK-like_C_sf"/>
</dbReference>
<dbReference type="Pfam" id="PF02120">
    <property type="entry name" value="Flg_hook"/>
    <property type="match status" value="1"/>
</dbReference>
<protein>
    <recommendedName>
        <fullName evidence="2">Flagellar hook-length control protein-like C-terminal domain-containing protein</fullName>
    </recommendedName>
</protein>
<dbReference type="AlphaFoldDB" id="A0A9W6CW11"/>
<dbReference type="InterPro" id="IPR052563">
    <property type="entry name" value="FliK"/>
</dbReference>
<evidence type="ECO:0000259" key="2">
    <source>
        <dbReference type="Pfam" id="PF02120"/>
    </source>
</evidence>
<feature type="region of interest" description="Disordered" evidence="1">
    <location>
        <begin position="54"/>
        <end position="93"/>
    </location>
</feature>
<dbReference type="InterPro" id="IPR021136">
    <property type="entry name" value="Flagellar_hook_control-like_C"/>
</dbReference>
<evidence type="ECO:0000313" key="3">
    <source>
        <dbReference type="EMBL" id="GLI33584.1"/>
    </source>
</evidence>
<dbReference type="CDD" id="cd17470">
    <property type="entry name" value="T3SS_Flik_C"/>
    <property type="match status" value="1"/>
</dbReference>
<sequence length="812" mass="87735">MQATQISASQLMMSFLSKAKKEIGEGILTNEFSKELQKQCGCCEGNSTLRVPVQGEKLSVPEKTTLKSSKTETPPASTEKGKPQEAAKASAVSRQNVPATVGKTISETKTREQLVVLNSVAVEKILANFQLPAEARKSCLSSVNAEGGVPFNALVGILDAYGQKTKDSINENKASAQDVAELVGSLQLMQGMPPETIERIQLKPKGFYTVKEFKGLLNRIVECVNDAVLKKAPLQEQAHTNGHTASAQESVKGGMAPVVSKQESRRLLRSGLPSFAIPDFRKTHSDLWTNIDKPIAAESLHEPTLGDSGKSKKAERDLHVSVAADAELNTPVKEPGTALLFTGFGEDTSDSATFETTCLTEKDSDEIFETNALPVSGMEKENSPYVTAGQGNIRSEKPQKVRISDIQETVEKLADGGGDGFAIRQYGGGKSSSTDSFQERDDILFSSPKSFLEAGEILEGRSSALGQEEAPDQSFKKEIPIVKASEIPIGDPDQFLEGLDRVIQKAEREEPGHSGADGDVPHESILEKADPATTVLVKKDSSNLEGHGVSILEKFPEADSKDRQVSGKDAPRGKVSGSGAEDPEGLEAKDARNTPQVPFDARPANSDQGRGISEKDRCGPGEQGGDPVLEEDRDDLGVDATDLGSAFSPSVTGRSVGSGEPARAPEAVLSLQDDSWAGDLSRRLVELHEKERNQLTLELTPKHLGKLVLQVETKHDQVIAWLSTENEQAKNLLMQNVSLLRQQLQDQGLILSQLHVNVRQEGQEKNSHRNFEQFSVKGGRSKVLERLNGSRLSTAGSAYKSENDNRRISFFA</sequence>
<dbReference type="Gene3D" id="3.30.750.140">
    <property type="match status" value="1"/>
</dbReference>
<accession>A0A9W6CW11</accession>
<reference evidence="3" key="1">
    <citation type="submission" date="2022-12" db="EMBL/GenBank/DDBJ databases">
        <title>Reference genome sequencing for broad-spectrum identification of bacterial and archaeal isolates by mass spectrometry.</title>
        <authorList>
            <person name="Sekiguchi Y."/>
            <person name="Tourlousse D.M."/>
        </authorList>
    </citation>
    <scope>NUCLEOTIDE SEQUENCE</scope>
    <source>
        <strain evidence="3">ASRB1</strain>
    </source>
</reference>
<name>A0A9W6CW11_9BACT</name>
<feature type="domain" description="Flagellar hook-length control protein-like C-terminal" evidence="2">
    <location>
        <begin position="688"/>
        <end position="763"/>
    </location>
</feature>
<dbReference type="Proteomes" id="UP001144372">
    <property type="component" value="Unassembled WGS sequence"/>
</dbReference>
<feature type="compositionally biased region" description="Basic and acidic residues" evidence="1">
    <location>
        <begin position="554"/>
        <end position="572"/>
    </location>
</feature>
<dbReference type="PANTHER" id="PTHR37533">
    <property type="entry name" value="FLAGELLAR HOOK-LENGTH CONTROL PROTEIN"/>
    <property type="match status" value="1"/>
</dbReference>
<dbReference type="EMBL" id="BSDR01000001">
    <property type="protein sequence ID" value="GLI33584.1"/>
    <property type="molecule type" value="Genomic_DNA"/>
</dbReference>
<keyword evidence="4" id="KW-1185">Reference proteome</keyword>
<dbReference type="PANTHER" id="PTHR37533:SF2">
    <property type="entry name" value="FLAGELLAR HOOK-LENGTH CONTROL PROTEIN"/>
    <property type="match status" value="1"/>
</dbReference>
<evidence type="ECO:0000256" key="1">
    <source>
        <dbReference type="SAM" id="MobiDB-lite"/>
    </source>
</evidence>
<feature type="region of interest" description="Disordered" evidence="1">
    <location>
        <begin position="504"/>
        <end position="663"/>
    </location>
</feature>
<proteinExistence type="predicted"/>
<comment type="caution">
    <text evidence="3">The sequence shown here is derived from an EMBL/GenBank/DDBJ whole genome shotgun (WGS) entry which is preliminary data.</text>
</comment>
<evidence type="ECO:0000313" key="4">
    <source>
        <dbReference type="Proteomes" id="UP001144372"/>
    </source>
</evidence>
<feature type="compositionally biased region" description="Low complexity" evidence="1">
    <location>
        <begin position="61"/>
        <end position="75"/>
    </location>
</feature>
<gene>
    <name evidence="3" type="ORF">DAMNIGENAA_10170</name>
</gene>